<organism evidence="4 5">
    <name type="scientific">Huso huso</name>
    <name type="common">Beluga</name>
    <name type="synonym">Acipenser huso</name>
    <dbReference type="NCBI Taxonomy" id="61971"/>
    <lineage>
        <taxon>Eukaryota</taxon>
        <taxon>Metazoa</taxon>
        <taxon>Chordata</taxon>
        <taxon>Craniata</taxon>
        <taxon>Vertebrata</taxon>
        <taxon>Euteleostomi</taxon>
        <taxon>Actinopterygii</taxon>
        <taxon>Chondrostei</taxon>
        <taxon>Acipenseriformes</taxon>
        <taxon>Acipenseridae</taxon>
        <taxon>Huso</taxon>
    </lineage>
</organism>
<keyword evidence="2" id="KW-0472">Membrane</keyword>
<feature type="signal peptide" evidence="3">
    <location>
        <begin position="1"/>
        <end position="17"/>
    </location>
</feature>
<accession>A0ABR0YFX2</accession>
<keyword evidence="2" id="KW-0812">Transmembrane</keyword>
<feature type="compositionally biased region" description="Basic residues" evidence="1">
    <location>
        <begin position="152"/>
        <end position="163"/>
    </location>
</feature>
<sequence>MLLRLILLFYTLQVADAGLFQCPSLVRAEVGSSVNLTCDIEDTSERFRDLLLRLIKSSAIYVGNGSSLVVRSKKEGKEGSGAGPLFLYGSLAAASFLLITLLITLVICYRRQNKPDAYLANEPSMYSEIRVTGRAPDKQIAGQRENTGSGGRHARPKIRAATR</sequence>
<feature type="transmembrane region" description="Helical" evidence="2">
    <location>
        <begin position="85"/>
        <end position="109"/>
    </location>
</feature>
<keyword evidence="2" id="KW-1133">Transmembrane helix</keyword>
<evidence type="ECO:0000313" key="4">
    <source>
        <dbReference type="EMBL" id="KAK6471289.1"/>
    </source>
</evidence>
<name>A0ABR0YFX2_HUSHU</name>
<dbReference type="EMBL" id="JAHFZB010000032">
    <property type="protein sequence ID" value="KAK6471289.1"/>
    <property type="molecule type" value="Genomic_DNA"/>
</dbReference>
<proteinExistence type="predicted"/>
<evidence type="ECO:0000256" key="2">
    <source>
        <dbReference type="SAM" id="Phobius"/>
    </source>
</evidence>
<feature type="chain" id="PRO_5045240200" evidence="3">
    <location>
        <begin position="18"/>
        <end position="163"/>
    </location>
</feature>
<comment type="caution">
    <text evidence="4">The sequence shown here is derived from an EMBL/GenBank/DDBJ whole genome shotgun (WGS) entry which is preliminary data.</text>
</comment>
<feature type="region of interest" description="Disordered" evidence="1">
    <location>
        <begin position="136"/>
        <end position="163"/>
    </location>
</feature>
<dbReference type="Proteomes" id="UP001369086">
    <property type="component" value="Unassembled WGS sequence"/>
</dbReference>
<evidence type="ECO:0000313" key="5">
    <source>
        <dbReference type="Proteomes" id="UP001369086"/>
    </source>
</evidence>
<keyword evidence="5" id="KW-1185">Reference proteome</keyword>
<keyword evidence="3" id="KW-0732">Signal</keyword>
<gene>
    <name evidence="4" type="ORF">HHUSO_G29632</name>
</gene>
<evidence type="ECO:0000256" key="1">
    <source>
        <dbReference type="SAM" id="MobiDB-lite"/>
    </source>
</evidence>
<reference evidence="4 5" key="1">
    <citation type="submission" date="2021-05" db="EMBL/GenBank/DDBJ databases">
        <authorList>
            <person name="Zahm M."/>
            <person name="Klopp C."/>
            <person name="Cabau C."/>
            <person name="Kuhl H."/>
            <person name="Suciu R."/>
            <person name="Ciorpac M."/>
            <person name="Holostenco D."/>
            <person name="Gessner J."/>
            <person name="Wuertz S."/>
            <person name="Hohne C."/>
            <person name="Stock M."/>
            <person name="Gislard M."/>
            <person name="Lluch J."/>
            <person name="Milhes M."/>
            <person name="Lampietro C."/>
            <person name="Lopez Roques C."/>
            <person name="Donnadieu C."/>
            <person name="Du K."/>
            <person name="Schartl M."/>
            <person name="Guiguen Y."/>
        </authorList>
    </citation>
    <scope>NUCLEOTIDE SEQUENCE [LARGE SCALE GENOMIC DNA]</scope>
    <source>
        <strain evidence="4">Hh-F2</strain>
        <tissue evidence="4">Blood</tissue>
    </source>
</reference>
<evidence type="ECO:0000256" key="3">
    <source>
        <dbReference type="SAM" id="SignalP"/>
    </source>
</evidence>
<protein>
    <submittedName>
        <fullName evidence="4">Uncharacterized protein</fullName>
    </submittedName>
</protein>